<proteinExistence type="predicted"/>
<evidence type="ECO:0000313" key="1">
    <source>
        <dbReference type="EMBL" id="MQS52485.1"/>
    </source>
</evidence>
<protein>
    <recommendedName>
        <fullName evidence="3">FeoB-associated Cys-rich membrane protein</fullName>
    </recommendedName>
</protein>
<comment type="caution">
    <text evidence="1">The sequence shown here is derived from an EMBL/GenBank/DDBJ whole genome shotgun (WGS) entry which is preliminary data.</text>
</comment>
<reference evidence="1 2" key="1">
    <citation type="journal article" date="2019" name="Syst. Appl. Microbiol.">
        <title>Polyphasic characterization of two novel Lactobacillus spp. isolated from blown salami packages: Description of Lactobacillus halodurans sp. nov. and Lactobacillus salsicarnum sp. nov.</title>
        <authorList>
            <person name="Schuster J.A."/>
            <person name="Klingl A."/>
            <person name="Vogel R.F."/>
            <person name="Ehrmann M.A."/>
        </authorList>
    </citation>
    <scope>NUCLEOTIDE SEQUENCE [LARGE SCALE GENOMIC DNA]</scope>
    <source>
        <strain evidence="1 2">TMW 1.2118</strain>
    </source>
</reference>
<accession>A0A5P0ZHM7</accession>
<dbReference type="RefSeq" id="WP_153382916.1">
    <property type="nucleotide sequence ID" value="NZ_VDFM01000005.1"/>
</dbReference>
<name>A0A5P0ZHM7_9LACO</name>
<dbReference type="Proteomes" id="UP000380386">
    <property type="component" value="Unassembled WGS sequence"/>
</dbReference>
<evidence type="ECO:0008006" key="3">
    <source>
        <dbReference type="Google" id="ProtNLM"/>
    </source>
</evidence>
<dbReference type="AlphaFoldDB" id="A0A5P0ZHM7"/>
<evidence type="ECO:0000313" key="2">
    <source>
        <dbReference type="Proteomes" id="UP000380386"/>
    </source>
</evidence>
<gene>
    <name evidence="1" type="ORF">FHL02_05580</name>
</gene>
<sequence length="61" mass="7070">MKKNTNLHKIGLIFNIAGFFLQLVILGKLVKREHMHHKHHCQHGCGKKCCCHHGLHQHEEA</sequence>
<organism evidence="1 2">
    <name type="scientific">Companilactobacillus mishanensis</name>
    <dbReference type="NCBI Taxonomy" id="2486008"/>
    <lineage>
        <taxon>Bacteria</taxon>
        <taxon>Bacillati</taxon>
        <taxon>Bacillota</taxon>
        <taxon>Bacilli</taxon>
        <taxon>Lactobacillales</taxon>
        <taxon>Lactobacillaceae</taxon>
        <taxon>Companilactobacillus</taxon>
    </lineage>
</organism>
<dbReference type="EMBL" id="VDFM01000005">
    <property type="protein sequence ID" value="MQS52485.1"/>
    <property type="molecule type" value="Genomic_DNA"/>
</dbReference>